<protein>
    <submittedName>
        <fullName evidence="2">Uncharacterized protein</fullName>
    </submittedName>
</protein>
<gene>
    <name evidence="2" type="ORF">UA74_19275</name>
</gene>
<sequence length="80" mass="8258">MSTRIRGGIAALIAVGAAAVVWSVVVIASSPGRAVDSPSSNPPDRSGVEKVESGPFLNSTPGYWTPERMRSAKPATPIQP</sequence>
<name>A0AAC9LGE2_9PSEU</name>
<keyword evidence="3" id="KW-1185">Reference proteome</keyword>
<proteinExistence type="predicted"/>
<dbReference type="EMBL" id="CP016076">
    <property type="protein sequence ID" value="APU15880.1"/>
    <property type="molecule type" value="Genomic_DNA"/>
</dbReference>
<evidence type="ECO:0000313" key="3">
    <source>
        <dbReference type="Proteomes" id="UP000185511"/>
    </source>
</evidence>
<accession>A0AAC9LGE2</accession>
<feature type="region of interest" description="Disordered" evidence="1">
    <location>
        <begin position="31"/>
        <end position="80"/>
    </location>
</feature>
<reference evidence="3" key="1">
    <citation type="submission" date="2016-06" db="EMBL/GenBank/DDBJ databases">
        <title>Complete genome sequence of Actinoalloteichus fjordicus DSM 46855 (=ADI127-17), type strain of the new species Actinoalloteichus fjordicus.</title>
        <authorList>
            <person name="Ruckert C."/>
            <person name="Nouioui I."/>
            <person name="Willmese J."/>
            <person name="van Wezel G."/>
            <person name="Klenk H.-P."/>
            <person name="Kalinowski J."/>
            <person name="Zotchev S.B."/>
        </authorList>
    </citation>
    <scope>NUCLEOTIDE SEQUENCE [LARGE SCALE GENOMIC DNA]</scope>
    <source>
        <strain evidence="3">ADI127-7</strain>
    </source>
</reference>
<dbReference type="AlphaFoldDB" id="A0AAC9LGE2"/>
<dbReference type="Proteomes" id="UP000185511">
    <property type="component" value="Chromosome"/>
</dbReference>
<evidence type="ECO:0000313" key="2">
    <source>
        <dbReference type="EMBL" id="APU15880.1"/>
    </source>
</evidence>
<dbReference type="RefSeq" id="WP_157434306.1">
    <property type="nucleotide sequence ID" value="NZ_CP016076.1"/>
</dbReference>
<organism evidence="2 3">
    <name type="scientific">Actinoalloteichus fjordicus</name>
    <dbReference type="NCBI Taxonomy" id="1612552"/>
    <lineage>
        <taxon>Bacteria</taxon>
        <taxon>Bacillati</taxon>
        <taxon>Actinomycetota</taxon>
        <taxon>Actinomycetes</taxon>
        <taxon>Pseudonocardiales</taxon>
        <taxon>Pseudonocardiaceae</taxon>
        <taxon>Actinoalloteichus</taxon>
    </lineage>
</organism>
<dbReference type="KEGG" id="acad:UA74_19275"/>
<evidence type="ECO:0000256" key="1">
    <source>
        <dbReference type="SAM" id="MobiDB-lite"/>
    </source>
</evidence>